<comment type="subcellular location">
    <subcellularLocation>
        <location evidence="1">Cell membrane</location>
        <topology evidence="1">Multi-pass membrane protein</topology>
    </subcellularLocation>
</comment>
<dbReference type="GO" id="GO:0016787">
    <property type="term" value="F:hydrolase activity"/>
    <property type="evidence" value="ECO:0007669"/>
    <property type="project" value="UniProtKB-KW"/>
</dbReference>
<dbReference type="PANTHER" id="PTHR14969:SF62">
    <property type="entry name" value="DECAPRENYLPHOSPHORYL-5-PHOSPHORIBOSE PHOSPHATASE RV3807C-RELATED"/>
    <property type="match status" value="1"/>
</dbReference>
<dbReference type="Proteomes" id="UP000034832">
    <property type="component" value="Unassembled WGS sequence"/>
</dbReference>
<protein>
    <submittedName>
        <fullName evidence="9">Phosphatase PAP2 family protein</fullName>
    </submittedName>
</protein>
<sequence length="281" mass="30335">MATDISGSHPRNYVTDVGLVAWQSVTRLVRAPSHSRCAEARRALARRWLGLAVLTAFTIGILMVAADVATIKLMPARGTASLWPLRWFTELGKSTYVLWALAGGLIVILLMLPRLAGISRQALIAFGVRVQYIFFSVLTAVLCAEFLKYIIGRSRPFVGGEANAFYFSHFAGNPAFESLPSGHATTAFALAFAVSAVWRKTTLVMLVYAVLICISRVILLAHHPSDVVGGALTGVVCAMFVRYWFAARRLGFSIGRDGSIEPLAGPSGASLKRVARQALAP</sequence>
<accession>A0A4U6BRR5</accession>
<feature type="transmembrane region" description="Helical" evidence="7">
    <location>
        <begin position="48"/>
        <end position="74"/>
    </location>
</feature>
<keyword evidence="5 7" id="KW-1133">Transmembrane helix</keyword>
<evidence type="ECO:0000256" key="4">
    <source>
        <dbReference type="ARBA" id="ARBA00022801"/>
    </source>
</evidence>
<dbReference type="GO" id="GO:0005886">
    <property type="term" value="C:plasma membrane"/>
    <property type="evidence" value="ECO:0007669"/>
    <property type="project" value="UniProtKB-SubCell"/>
</dbReference>
<evidence type="ECO:0000256" key="6">
    <source>
        <dbReference type="ARBA" id="ARBA00023136"/>
    </source>
</evidence>
<keyword evidence="2" id="KW-1003">Cell membrane</keyword>
<gene>
    <name evidence="9" type="ORF">YH63_018360</name>
</gene>
<keyword evidence="10" id="KW-1185">Reference proteome</keyword>
<evidence type="ECO:0000259" key="8">
    <source>
        <dbReference type="SMART" id="SM00014"/>
    </source>
</evidence>
<evidence type="ECO:0000313" key="10">
    <source>
        <dbReference type="Proteomes" id="UP000034832"/>
    </source>
</evidence>
<dbReference type="STRING" id="211460.YH63_00700"/>
<name>A0A4U6BRR5_9BRAD</name>
<dbReference type="Pfam" id="PF01569">
    <property type="entry name" value="PAP2"/>
    <property type="match status" value="1"/>
</dbReference>
<dbReference type="PANTHER" id="PTHR14969">
    <property type="entry name" value="SPHINGOSINE-1-PHOSPHATE PHOSPHOHYDROLASE"/>
    <property type="match status" value="1"/>
</dbReference>
<dbReference type="EMBL" id="LBIA02000001">
    <property type="protein sequence ID" value="TKT73227.1"/>
    <property type="molecule type" value="Genomic_DNA"/>
</dbReference>
<evidence type="ECO:0000256" key="5">
    <source>
        <dbReference type="ARBA" id="ARBA00022989"/>
    </source>
</evidence>
<feature type="transmembrane region" description="Helical" evidence="7">
    <location>
        <begin position="132"/>
        <end position="151"/>
    </location>
</feature>
<evidence type="ECO:0000256" key="2">
    <source>
        <dbReference type="ARBA" id="ARBA00022475"/>
    </source>
</evidence>
<dbReference type="InterPro" id="IPR000326">
    <property type="entry name" value="PAP2/HPO"/>
</dbReference>
<evidence type="ECO:0000313" key="9">
    <source>
        <dbReference type="EMBL" id="TKT73227.1"/>
    </source>
</evidence>
<dbReference type="OrthoDB" id="9780507at2"/>
<feature type="transmembrane region" description="Helical" evidence="7">
    <location>
        <begin position="227"/>
        <end position="245"/>
    </location>
</feature>
<dbReference type="AlphaFoldDB" id="A0A4U6BRR5"/>
<dbReference type="SUPFAM" id="SSF48317">
    <property type="entry name" value="Acid phosphatase/Vanadium-dependent haloperoxidase"/>
    <property type="match status" value="1"/>
</dbReference>
<feature type="transmembrane region" description="Helical" evidence="7">
    <location>
        <begin position="203"/>
        <end position="221"/>
    </location>
</feature>
<comment type="caution">
    <text evidence="9">The sequence shown here is derived from an EMBL/GenBank/DDBJ whole genome shotgun (WGS) entry which is preliminary data.</text>
</comment>
<dbReference type="RefSeq" id="WP_046826361.1">
    <property type="nucleotide sequence ID" value="NZ_LBIA02000001.1"/>
</dbReference>
<feature type="transmembrane region" description="Helical" evidence="7">
    <location>
        <begin position="94"/>
        <end position="112"/>
    </location>
</feature>
<evidence type="ECO:0000256" key="3">
    <source>
        <dbReference type="ARBA" id="ARBA00022692"/>
    </source>
</evidence>
<keyword evidence="3 7" id="KW-0812">Transmembrane</keyword>
<evidence type="ECO:0000256" key="1">
    <source>
        <dbReference type="ARBA" id="ARBA00004651"/>
    </source>
</evidence>
<proteinExistence type="predicted"/>
<reference evidence="9" key="1">
    <citation type="submission" date="2019-04" db="EMBL/GenBank/DDBJ databases">
        <title>Whole genome sequencing of cave bacteria.</title>
        <authorList>
            <person name="Gan H.M."/>
            <person name="Barton H."/>
            <person name="Savka M.A."/>
        </authorList>
    </citation>
    <scope>NUCLEOTIDE SEQUENCE [LARGE SCALE GENOMIC DNA]</scope>
    <source>
        <strain evidence="9">LC387</strain>
    </source>
</reference>
<dbReference type="InterPro" id="IPR036938">
    <property type="entry name" value="PAP2/HPO_sf"/>
</dbReference>
<evidence type="ECO:0000256" key="7">
    <source>
        <dbReference type="SAM" id="Phobius"/>
    </source>
</evidence>
<keyword evidence="6 7" id="KW-0472">Membrane</keyword>
<organism evidence="9 10">
    <name type="scientific">Afipia massiliensis</name>
    <dbReference type="NCBI Taxonomy" id="211460"/>
    <lineage>
        <taxon>Bacteria</taxon>
        <taxon>Pseudomonadati</taxon>
        <taxon>Pseudomonadota</taxon>
        <taxon>Alphaproteobacteria</taxon>
        <taxon>Hyphomicrobiales</taxon>
        <taxon>Nitrobacteraceae</taxon>
        <taxon>Afipia</taxon>
    </lineage>
</organism>
<feature type="domain" description="Phosphatidic acid phosphatase type 2/haloperoxidase" evidence="8">
    <location>
        <begin position="128"/>
        <end position="242"/>
    </location>
</feature>
<feature type="transmembrane region" description="Helical" evidence="7">
    <location>
        <begin position="181"/>
        <end position="198"/>
    </location>
</feature>
<keyword evidence="4" id="KW-0378">Hydrolase</keyword>
<dbReference type="Gene3D" id="1.20.144.10">
    <property type="entry name" value="Phosphatidic acid phosphatase type 2/haloperoxidase"/>
    <property type="match status" value="1"/>
</dbReference>
<dbReference type="SMART" id="SM00014">
    <property type="entry name" value="acidPPc"/>
    <property type="match status" value="1"/>
</dbReference>